<dbReference type="EMBL" id="SEYY01023604">
    <property type="protein sequence ID" value="KAB7494756.1"/>
    <property type="molecule type" value="Genomic_DNA"/>
</dbReference>
<evidence type="ECO:0000313" key="2">
    <source>
        <dbReference type="EMBL" id="KAB7494756.1"/>
    </source>
</evidence>
<comment type="caution">
    <text evidence="2">The sequence shown here is derived from an EMBL/GenBank/DDBJ whole genome shotgun (WGS) entry which is preliminary data.</text>
</comment>
<evidence type="ECO:0000313" key="3">
    <source>
        <dbReference type="Proteomes" id="UP000326759"/>
    </source>
</evidence>
<reference evidence="2 3" key="1">
    <citation type="journal article" date="2019" name="PLoS Biol.">
        <title>Sex chromosomes control vertical transmission of feminizing Wolbachia symbionts in an isopod.</title>
        <authorList>
            <person name="Becking T."/>
            <person name="Chebbi M.A."/>
            <person name="Giraud I."/>
            <person name="Moumen B."/>
            <person name="Laverre T."/>
            <person name="Caubet Y."/>
            <person name="Peccoud J."/>
            <person name="Gilbert C."/>
            <person name="Cordaux R."/>
        </authorList>
    </citation>
    <scope>NUCLEOTIDE SEQUENCE [LARGE SCALE GENOMIC DNA]</scope>
    <source>
        <strain evidence="2">ANa2</strain>
        <tissue evidence="2">Whole body excluding digestive tract and cuticle</tissue>
    </source>
</reference>
<organism evidence="2 3">
    <name type="scientific">Armadillidium nasatum</name>
    <dbReference type="NCBI Taxonomy" id="96803"/>
    <lineage>
        <taxon>Eukaryota</taxon>
        <taxon>Metazoa</taxon>
        <taxon>Ecdysozoa</taxon>
        <taxon>Arthropoda</taxon>
        <taxon>Crustacea</taxon>
        <taxon>Multicrustacea</taxon>
        <taxon>Malacostraca</taxon>
        <taxon>Eumalacostraca</taxon>
        <taxon>Peracarida</taxon>
        <taxon>Isopoda</taxon>
        <taxon>Oniscidea</taxon>
        <taxon>Crinocheta</taxon>
        <taxon>Armadillidiidae</taxon>
        <taxon>Armadillidium</taxon>
    </lineage>
</organism>
<feature type="coiled-coil region" evidence="1">
    <location>
        <begin position="192"/>
        <end position="233"/>
    </location>
</feature>
<sequence>MIGKHELKPYNSKEIKILRANVIPRSEGDGEETTVTLPQAEVSGECSTFKKKVKLENKLKTCSKTELTKALQVNVELPSISNIAQKLDKVSLLSVPDPLILSAPPSDIDCKPKILLRPVEGYLPERKPSSFNKRREPKFVPYEPYKGCVKPIVGKKFSSKGCVAVETRSHLISKDENIDIASKEKEKVNLIIVDFEKEKSKWEKENNSLKTENQELQTKLLQSEKDLNQLQQQLSIQSQ</sequence>
<keyword evidence="1" id="KW-0175">Coiled coil</keyword>
<name>A0A5N5SL88_9CRUS</name>
<keyword evidence="3" id="KW-1185">Reference proteome</keyword>
<protein>
    <submittedName>
        <fullName evidence="2">Uncharacterized protein</fullName>
    </submittedName>
</protein>
<dbReference type="Proteomes" id="UP000326759">
    <property type="component" value="Unassembled WGS sequence"/>
</dbReference>
<dbReference type="AlphaFoldDB" id="A0A5N5SL88"/>
<gene>
    <name evidence="2" type="ORF">Anas_07714</name>
</gene>
<proteinExistence type="predicted"/>
<evidence type="ECO:0000256" key="1">
    <source>
        <dbReference type="SAM" id="Coils"/>
    </source>
</evidence>
<accession>A0A5N5SL88</accession>
<feature type="non-terminal residue" evidence="2">
    <location>
        <position position="239"/>
    </location>
</feature>